<dbReference type="Pfam" id="PF00751">
    <property type="entry name" value="DM"/>
    <property type="match status" value="1"/>
</dbReference>
<dbReference type="CDD" id="cd14370">
    <property type="entry name" value="CUE_DMA"/>
    <property type="match status" value="1"/>
</dbReference>
<dbReference type="GO" id="GO:0046872">
    <property type="term" value="F:metal ion binding"/>
    <property type="evidence" value="ECO:0007669"/>
    <property type="project" value="UniProtKB-KW"/>
</dbReference>
<dbReference type="GO" id="GO:0000978">
    <property type="term" value="F:RNA polymerase II cis-regulatory region sequence-specific DNA binding"/>
    <property type="evidence" value="ECO:0007669"/>
    <property type="project" value="TreeGrafter"/>
</dbReference>
<feature type="domain" description="DM" evidence="8">
    <location>
        <begin position="24"/>
        <end position="71"/>
    </location>
</feature>
<name>A0A8J5JVT6_HOMAM</name>
<gene>
    <name evidence="9" type="primary">dmrta2-L1</name>
    <name evidence="9" type="ORF">Hamer_G004884</name>
</gene>
<evidence type="ECO:0000256" key="1">
    <source>
        <dbReference type="ARBA" id="ARBA00006834"/>
    </source>
</evidence>
<keyword evidence="5 6" id="KW-0539">Nucleus</keyword>
<comment type="subcellular location">
    <subcellularLocation>
        <location evidence="6">Nucleus</location>
    </subcellularLocation>
</comment>
<evidence type="ECO:0000256" key="2">
    <source>
        <dbReference type="ARBA" id="ARBA00022723"/>
    </source>
</evidence>
<evidence type="ECO:0000256" key="7">
    <source>
        <dbReference type="SAM" id="MobiDB-lite"/>
    </source>
</evidence>
<dbReference type="GO" id="GO:0007548">
    <property type="term" value="P:sex differentiation"/>
    <property type="evidence" value="ECO:0007669"/>
    <property type="project" value="TreeGrafter"/>
</dbReference>
<organism evidence="9 10">
    <name type="scientific">Homarus americanus</name>
    <name type="common">American lobster</name>
    <dbReference type="NCBI Taxonomy" id="6706"/>
    <lineage>
        <taxon>Eukaryota</taxon>
        <taxon>Metazoa</taxon>
        <taxon>Ecdysozoa</taxon>
        <taxon>Arthropoda</taxon>
        <taxon>Crustacea</taxon>
        <taxon>Multicrustacea</taxon>
        <taxon>Malacostraca</taxon>
        <taxon>Eumalacostraca</taxon>
        <taxon>Eucarida</taxon>
        <taxon>Decapoda</taxon>
        <taxon>Pleocyemata</taxon>
        <taxon>Astacidea</taxon>
        <taxon>Nephropoidea</taxon>
        <taxon>Nephropidae</taxon>
        <taxon>Homarus</taxon>
    </lineage>
</organism>
<dbReference type="GO" id="GO:0000981">
    <property type="term" value="F:DNA-binding transcription factor activity, RNA polymerase II-specific"/>
    <property type="evidence" value="ECO:0007669"/>
    <property type="project" value="TreeGrafter"/>
</dbReference>
<dbReference type="PANTHER" id="PTHR12322:SF116">
    <property type="entry name" value="DOUBLESEX-MAB RELATED 99B"/>
    <property type="match status" value="1"/>
</dbReference>
<evidence type="ECO:0000256" key="5">
    <source>
        <dbReference type="ARBA" id="ARBA00023242"/>
    </source>
</evidence>
<protein>
    <submittedName>
        <fullName evidence="9">Doublesex- and mab-3-related transcription factor A2-like 1</fullName>
    </submittedName>
</protein>
<dbReference type="FunFam" id="4.10.1040.10:FF:000001">
    <property type="entry name" value="doublesex- and mab-3-related transcription factor 1"/>
    <property type="match status" value="1"/>
</dbReference>
<feature type="compositionally biased region" description="Polar residues" evidence="7">
    <location>
        <begin position="132"/>
        <end position="147"/>
    </location>
</feature>
<accession>A0A8J5JVT6</accession>
<feature type="DNA-binding region" description="DM" evidence="6">
    <location>
        <begin position="24"/>
        <end position="71"/>
    </location>
</feature>
<dbReference type="PROSITE" id="PS40000">
    <property type="entry name" value="DM_1"/>
    <property type="match status" value="1"/>
</dbReference>
<evidence type="ECO:0000313" key="9">
    <source>
        <dbReference type="EMBL" id="KAG7165105.1"/>
    </source>
</evidence>
<evidence type="ECO:0000256" key="3">
    <source>
        <dbReference type="ARBA" id="ARBA00022833"/>
    </source>
</evidence>
<dbReference type="Pfam" id="PF03474">
    <property type="entry name" value="DMA"/>
    <property type="match status" value="1"/>
</dbReference>
<evidence type="ECO:0000259" key="8">
    <source>
        <dbReference type="PROSITE" id="PS50809"/>
    </source>
</evidence>
<evidence type="ECO:0000313" key="10">
    <source>
        <dbReference type="Proteomes" id="UP000747542"/>
    </source>
</evidence>
<reference evidence="9" key="1">
    <citation type="journal article" date="2021" name="Sci. Adv.">
        <title>The American lobster genome reveals insights on longevity, neural, and immune adaptations.</title>
        <authorList>
            <person name="Polinski J.M."/>
            <person name="Zimin A.V."/>
            <person name="Clark K.F."/>
            <person name="Kohn A.B."/>
            <person name="Sadowski N."/>
            <person name="Timp W."/>
            <person name="Ptitsyn A."/>
            <person name="Khanna P."/>
            <person name="Romanova D.Y."/>
            <person name="Williams P."/>
            <person name="Greenwood S.J."/>
            <person name="Moroz L.L."/>
            <person name="Walt D.R."/>
            <person name="Bodnar A.G."/>
        </authorList>
    </citation>
    <scope>NUCLEOTIDE SEQUENCE</scope>
    <source>
        <strain evidence="9">GMGI-L3</strain>
    </source>
</reference>
<feature type="compositionally biased region" description="Polar residues" evidence="7">
    <location>
        <begin position="215"/>
        <end position="224"/>
    </location>
</feature>
<proteinExistence type="inferred from homology"/>
<feature type="region of interest" description="Disordered" evidence="7">
    <location>
        <begin position="303"/>
        <end position="345"/>
    </location>
</feature>
<evidence type="ECO:0000256" key="4">
    <source>
        <dbReference type="ARBA" id="ARBA00023125"/>
    </source>
</evidence>
<keyword evidence="3 6" id="KW-0862">Zinc</keyword>
<dbReference type="OrthoDB" id="6162476at2759"/>
<dbReference type="InterPro" id="IPR001275">
    <property type="entry name" value="DM_DNA-bd"/>
</dbReference>
<dbReference type="AlphaFoldDB" id="A0A8J5JVT6"/>
<comment type="caution">
    <text evidence="9">The sequence shown here is derived from an EMBL/GenBank/DDBJ whole genome shotgun (WGS) entry which is preliminary data.</text>
</comment>
<keyword evidence="4 6" id="KW-0238">DNA-binding</keyword>
<dbReference type="InterPro" id="IPR005173">
    <property type="entry name" value="DMA"/>
</dbReference>
<keyword evidence="2 6" id="KW-0479">Metal-binding</keyword>
<evidence type="ECO:0000256" key="6">
    <source>
        <dbReference type="PROSITE-ProRule" id="PRU00070"/>
    </source>
</evidence>
<dbReference type="PROSITE" id="PS50809">
    <property type="entry name" value="DM_2"/>
    <property type="match status" value="1"/>
</dbReference>
<dbReference type="Proteomes" id="UP000747542">
    <property type="component" value="Unassembled WGS sequence"/>
</dbReference>
<feature type="compositionally biased region" description="Low complexity" evidence="7">
    <location>
        <begin position="191"/>
        <end position="204"/>
    </location>
</feature>
<comment type="similarity">
    <text evidence="1">Belongs to the DMRT family.</text>
</comment>
<dbReference type="PANTHER" id="PTHR12322">
    <property type="entry name" value="DOUBLESEX AND MAB-3 RELATED TRANSCRIPTION FACTOR DMRT"/>
    <property type="match status" value="1"/>
</dbReference>
<dbReference type="SMART" id="SM00301">
    <property type="entry name" value="DM"/>
    <property type="match status" value="1"/>
</dbReference>
<feature type="region of interest" description="Disordered" evidence="7">
    <location>
        <begin position="121"/>
        <end position="234"/>
    </location>
</feature>
<sequence length="451" mass="48484">MNGVGGGGGLGYPTTEKGARKPKCARCRNHGMISWLKGHKRHCKFKDCTCARCNLIAERQRVMAAQVALKRQQAAEDAIAMTFRVAATGTTCPFLPQGPIFGLPVTEPQVKDGDICLEDESRSEVSVASPGTVITSPAMSPTSTSGVTPIEDDPSHTPPRLSSHSSPHMSAHTSPHISAHTSPHITSHSGSSQPPSESQQELPPATIPTQGEVRSPTSESQSASEGPGEAQPSRDAIMECQSPMEARKEDPTSLEGIDILMRIFPSERRGVLELVLTGCGGDLLRAIEHFLSVGEALRRPPAGITVHRPSEHPSRPLSPPKPSLGSAKSAFTPLASSGLPPPAHQSSYLGGLPRVPLYGESRFAPPLLPLSYPHLLPPLLPVLPPLPLHRHYHHDSSPDPADLRDSDLARARDHLQEYSMRHDLLGRPELRLNLDLRPDLRLRSPAAEDSA</sequence>
<keyword evidence="10" id="KW-1185">Reference proteome</keyword>
<feature type="compositionally biased region" description="Polar residues" evidence="7">
    <location>
        <begin position="160"/>
        <end position="190"/>
    </location>
</feature>
<dbReference type="InterPro" id="IPR026607">
    <property type="entry name" value="DMRT"/>
</dbReference>
<dbReference type="GO" id="GO:0005634">
    <property type="term" value="C:nucleus"/>
    <property type="evidence" value="ECO:0007669"/>
    <property type="project" value="UniProtKB-SubCell"/>
</dbReference>
<dbReference type="EMBL" id="JAHLQT010024847">
    <property type="protein sequence ID" value="KAG7165105.1"/>
    <property type="molecule type" value="Genomic_DNA"/>
</dbReference>